<name>A0AAV3Z8K7_9GAST</name>
<reference evidence="1 2" key="1">
    <citation type="journal article" date="2021" name="Elife">
        <title>Chloroplast acquisition without the gene transfer in kleptoplastic sea slugs, Plakobranchus ocellatus.</title>
        <authorList>
            <person name="Maeda T."/>
            <person name="Takahashi S."/>
            <person name="Yoshida T."/>
            <person name="Shimamura S."/>
            <person name="Takaki Y."/>
            <person name="Nagai Y."/>
            <person name="Toyoda A."/>
            <person name="Suzuki Y."/>
            <person name="Arimoto A."/>
            <person name="Ishii H."/>
            <person name="Satoh N."/>
            <person name="Nishiyama T."/>
            <person name="Hasebe M."/>
            <person name="Maruyama T."/>
            <person name="Minagawa J."/>
            <person name="Obokata J."/>
            <person name="Shigenobu S."/>
        </authorList>
    </citation>
    <scope>NUCLEOTIDE SEQUENCE [LARGE SCALE GENOMIC DNA]</scope>
</reference>
<sequence length="106" mass="11553">MLVSHIKFADRWLRKVCCEGRVFECAIQVLGEGNGVLTAKCLKGHKISLCCLSLQPCQDFSTRKCEICNASALSLSTLSDSHVVKGKLMCSLCGGRLRDTSLLSKC</sequence>
<keyword evidence="2" id="KW-1185">Reference proteome</keyword>
<protein>
    <submittedName>
        <fullName evidence="1">Uncharacterized protein</fullName>
    </submittedName>
</protein>
<gene>
    <name evidence="1" type="ORF">PoB_001725900</name>
</gene>
<accession>A0AAV3Z8K7</accession>
<dbReference type="Proteomes" id="UP000735302">
    <property type="component" value="Unassembled WGS sequence"/>
</dbReference>
<comment type="caution">
    <text evidence="1">The sequence shown here is derived from an EMBL/GenBank/DDBJ whole genome shotgun (WGS) entry which is preliminary data.</text>
</comment>
<evidence type="ECO:0000313" key="2">
    <source>
        <dbReference type="Proteomes" id="UP000735302"/>
    </source>
</evidence>
<organism evidence="1 2">
    <name type="scientific">Plakobranchus ocellatus</name>
    <dbReference type="NCBI Taxonomy" id="259542"/>
    <lineage>
        <taxon>Eukaryota</taxon>
        <taxon>Metazoa</taxon>
        <taxon>Spiralia</taxon>
        <taxon>Lophotrochozoa</taxon>
        <taxon>Mollusca</taxon>
        <taxon>Gastropoda</taxon>
        <taxon>Heterobranchia</taxon>
        <taxon>Euthyneura</taxon>
        <taxon>Panpulmonata</taxon>
        <taxon>Sacoglossa</taxon>
        <taxon>Placobranchoidea</taxon>
        <taxon>Plakobranchidae</taxon>
        <taxon>Plakobranchus</taxon>
    </lineage>
</organism>
<evidence type="ECO:0000313" key="1">
    <source>
        <dbReference type="EMBL" id="GFN90753.1"/>
    </source>
</evidence>
<dbReference type="AlphaFoldDB" id="A0AAV3Z8K7"/>
<dbReference type="EMBL" id="BLXT01002056">
    <property type="protein sequence ID" value="GFN90753.1"/>
    <property type="molecule type" value="Genomic_DNA"/>
</dbReference>
<proteinExistence type="predicted"/>